<feature type="domain" description="HTH gntR-type" evidence="4">
    <location>
        <begin position="22"/>
        <end position="90"/>
    </location>
</feature>
<dbReference type="KEGG" id="fwa:DCMF_28080"/>
<dbReference type="PROSITE" id="PS50949">
    <property type="entry name" value="HTH_GNTR"/>
    <property type="match status" value="1"/>
</dbReference>
<dbReference type="PANTHER" id="PTHR38445">
    <property type="entry name" value="HTH-TYPE TRANSCRIPTIONAL REPRESSOR YTRA"/>
    <property type="match status" value="1"/>
</dbReference>
<keyword evidence="3" id="KW-0804">Transcription</keyword>
<dbReference type="EMBL" id="CP017634">
    <property type="protein sequence ID" value="ATW28096.1"/>
    <property type="molecule type" value="Genomic_DNA"/>
</dbReference>
<dbReference type="CDD" id="cd07377">
    <property type="entry name" value="WHTH_GntR"/>
    <property type="match status" value="1"/>
</dbReference>
<accession>A0A3G1KZY1</accession>
<keyword evidence="1" id="KW-0805">Transcription regulation</keyword>
<sequence length="141" mass="15923">MHYITLKDKGGEAVILDTDGMKPIYVQIAEWLETEILSGNIGSDEKIYSQYQLADMFNINPATAAKGLNILADENIVYKKRGLGMFVSPNGKAMILKKRKNQTLKKMIFELVREGKRLGVSRDELIDMIETAPNQWEEEGS</sequence>
<evidence type="ECO:0000313" key="6">
    <source>
        <dbReference type="Proteomes" id="UP000323521"/>
    </source>
</evidence>
<dbReference type="Proteomes" id="UP000323521">
    <property type="component" value="Chromosome"/>
</dbReference>
<dbReference type="SMART" id="SM00345">
    <property type="entry name" value="HTH_GNTR"/>
    <property type="match status" value="1"/>
</dbReference>
<dbReference type="InterPro" id="IPR036390">
    <property type="entry name" value="WH_DNA-bd_sf"/>
</dbReference>
<reference evidence="5 6" key="1">
    <citation type="submission" date="2016-10" db="EMBL/GenBank/DDBJ databases">
        <title>Complete Genome Sequence of Peptococcaceae strain DCMF.</title>
        <authorList>
            <person name="Edwards R.J."/>
            <person name="Holland S.I."/>
            <person name="Deshpande N.P."/>
            <person name="Wong Y.K."/>
            <person name="Ertan H."/>
            <person name="Manefield M."/>
            <person name="Russell T.L."/>
            <person name="Lee M.J."/>
        </authorList>
    </citation>
    <scope>NUCLEOTIDE SEQUENCE [LARGE SCALE GENOMIC DNA]</scope>
    <source>
        <strain evidence="5 6">DCMF</strain>
    </source>
</reference>
<dbReference type="OrthoDB" id="162505at2"/>
<dbReference type="PANTHER" id="PTHR38445:SF10">
    <property type="entry name" value="GNTR-FAMILY TRANSCRIPTIONAL REGULATOR"/>
    <property type="match status" value="1"/>
</dbReference>
<evidence type="ECO:0000256" key="2">
    <source>
        <dbReference type="ARBA" id="ARBA00023125"/>
    </source>
</evidence>
<dbReference type="InterPro" id="IPR000524">
    <property type="entry name" value="Tscrpt_reg_HTH_GntR"/>
</dbReference>
<dbReference type="Gene3D" id="1.10.10.10">
    <property type="entry name" value="Winged helix-like DNA-binding domain superfamily/Winged helix DNA-binding domain"/>
    <property type="match status" value="1"/>
</dbReference>
<evidence type="ECO:0000259" key="4">
    <source>
        <dbReference type="PROSITE" id="PS50949"/>
    </source>
</evidence>
<gene>
    <name evidence="5" type="ORF">DCMF_28080</name>
</gene>
<dbReference type="SUPFAM" id="SSF46785">
    <property type="entry name" value="Winged helix' DNA-binding domain"/>
    <property type="match status" value="1"/>
</dbReference>
<dbReference type="Pfam" id="PF00392">
    <property type="entry name" value="GntR"/>
    <property type="match status" value="1"/>
</dbReference>
<dbReference type="AlphaFoldDB" id="A0A3G1KZY1"/>
<organism evidence="5 6">
    <name type="scientific">Formimonas warabiya</name>
    <dbReference type="NCBI Taxonomy" id="1761012"/>
    <lineage>
        <taxon>Bacteria</taxon>
        <taxon>Bacillati</taxon>
        <taxon>Bacillota</taxon>
        <taxon>Clostridia</taxon>
        <taxon>Eubacteriales</taxon>
        <taxon>Peptococcaceae</taxon>
        <taxon>Candidatus Formimonas</taxon>
    </lineage>
</organism>
<dbReference type="GO" id="GO:0003677">
    <property type="term" value="F:DNA binding"/>
    <property type="evidence" value="ECO:0007669"/>
    <property type="project" value="UniProtKB-KW"/>
</dbReference>
<protein>
    <submittedName>
        <fullName evidence="5">GntR family transcriptional regulator</fullName>
    </submittedName>
</protein>
<evidence type="ECO:0000256" key="1">
    <source>
        <dbReference type="ARBA" id="ARBA00023015"/>
    </source>
</evidence>
<evidence type="ECO:0000256" key="3">
    <source>
        <dbReference type="ARBA" id="ARBA00023163"/>
    </source>
</evidence>
<dbReference type="GO" id="GO:0003700">
    <property type="term" value="F:DNA-binding transcription factor activity"/>
    <property type="evidence" value="ECO:0007669"/>
    <property type="project" value="InterPro"/>
</dbReference>
<keyword evidence="6" id="KW-1185">Reference proteome</keyword>
<dbReference type="InterPro" id="IPR036388">
    <property type="entry name" value="WH-like_DNA-bd_sf"/>
</dbReference>
<evidence type="ECO:0000313" key="5">
    <source>
        <dbReference type="EMBL" id="ATW28096.1"/>
    </source>
</evidence>
<keyword evidence="2" id="KW-0238">DNA-binding</keyword>
<proteinExistence type="predicted"/>
<name>A0A3G1KZY1_FORW1</name>